<dbReference type="EMBL" id="PPXC01000002">
    <property type="protein sequence ID" value="POH75000.1"/>
    <property type="molecule type" value="Genomic_DNA"/>
</dbReference>
<comment type="caution">
    <text evidence="3">The sequence shown here is derived from an EMBL/GenBank/DDBJ whole genome shotgun (WGS) entry which is preliminary data.</text>
</comment>
<dbReference type="Gene3D" id="3.30.9.10">
    <property type="entry name" value="D-Amino Acid Oxidase, subunit A, domain 2"/>
    <property type="match status" value="1"/>
</dbReference>
<dbReference type="InterPro" id="IPR036188">
    <property type="entry name" value="FAD/NAD-bd_sf"/>
</dbReference>
<dbReference type="InterPro" id="IPR006076">
    <property type="entry name" value="FAD-dep_OxRdtase"/>
</dbReference>
<sequence>MDAQVLIIGGGIAGLSLAWRLAPSVSVVVVEAEASLAFHSSSRSARQMQPSYGPAPIQELTRRSIAMVREISASLAAPILKPRPLITVGSEAEVHALAAGNANLVPLGHGETMKLSPDLRPETFAAAVLDDTAMEVDVPALVEFYRSQAEAAGAVLLTEAPVTAASGLVHGFAVVAGEHTITAGIVVNAAGAWADRVAAVFGVRPRGLVPHRRSVAIVSTTTPANPAGPMVEPADESFYYRPDGGHLLISPCESVPTEPGDAHVAAADIAELIHRINAVTSLGITGVERSWTGLRTHPADGLPVVGFDGSVPDFFWLAGQGGYGIQTSAALATVAAGLLTGEPAAGDAALAAALSPQRASLD</sequence>
<accession>A0A2S4A0I9</accession>
<dbReference type="PANTHER" id="PTHR13847:SF287">
    <property type="entry name" value="FAD-DEPENDENT OXIDOREDUCTASE DOMAIN-CONTAINING PROTEIN 1"/>
    <property type="match status" value="1"/>
</dbReference>
<evidence type="ECO:0000313" key="3">
    <source>
        <dbReference type="EMBL" id="POH75000.1"/>
    </source>
</evidence>
<reference evidence="3 4" key="1">
    <citation type="submission" date="2018-01" db="EMBL/GenBank/DDBJ databases">
        <title>Arthrobacter sp. nov., from glaciers in China.</title>
        <authorList>
            <person name="Liu Q."/>
            <person name="Xin Y.-H."/>
        </authorList>
    </citation>
    <scope>NUCLEOTIDE SEQUENCE [LARGE SCALE GENOMIC DNA]</scope>
    <source>
        <strain evidence="3 4">HLT2-12-2</strain>
    </source>
</reference>
<protein>
    <submittedName>
        <fullName evidence="3">FAD-dependent oxidoreductase</fullName>
    </submittedName>
</protein>
<name>A0A2S4A0I9_ARTGL</name>
<evidence type="ECO:0000256" key="1">
    <source>
        <dbReference type="ARBA" id="ARBA00023002"/>
    </source>
</evidence>
<organism evidence="3 4">
    <name type="scientific">Arthrobacter glacialis</name>
    <dbReference type="NCBI Taxonomy" id="1664"/>
    <lineage>
        <taxon>Bacteria</taxon>
        <taxon>Bacillati</taxon>
        <taxon>Actinomycetota</taxon>
        <taxon>Actinomycetes</taxon>
        <taxon>Micrococcales</taxon>
        <taxon>Micrococcaceae</taxon>
        <taxon>Arthrobacter</taxon>
    </lineage>
</organism>
<dbReference type="Proteomes" id="UP000237061">
    <property type="component" value="Unassembled WGS sequence"/>
</dbReference>
<dbReference type="Gene3D" id="3.50.50.60">
    <property type="entry name" value="FAD/NAD(P)-binding domain"/>
    <property type="match status" value="1"/>
</dbReference>
<feature type="domain" description="FAD dependent oxidoreductase" evidence="2">
    <location>
        <begin position="5"/>
        <end position="336"/>
    </location>
</feature>
<dbReference type="GO" id="GO:0005737">
    <property type="term" value="C:cytoplasm"/>
    <property type="evidence" value="ECO:0007669"/>
    <property type="project" value="TreeGrafter"/>
</dbReference>
<dbReference type="OrthoDB" id="9806257at2"/>
<keyword evidence="1" id="KW-0560">Oxidoreductase</keyword>
<dbReference type="RefSeq" id="WP_103464406.1">
    <property type="nucleotide sequence ID" value="NZ_PPXB01000002.1"/>
</dbReference>
<gene>
    <name evidence="3" type="ORF">CVS27_03855</name>
</gene>
<dbReference type="GO" id="GO:0016491">
    <property type="term" value="F:oxidoreductase activity"/>
    <property type="evidence" value="ECO:0007669"/>
    <property type="project" value="UniProtKB-KW"/>
</dbReference>
<proteinExistence type="predicted"/>
<evidence type="ECO:0000259" key="2">
    <source>
        <dbReference type="Pfam" id="PF01266"/>
    </source>
</evidence>
<dbReference type="SUPFAM" id="SSF51905">
    <property type="entry name" value="FAD/NAD(P)-binding domain"/>
    <property type="match status" value="1"/>
</dbReference>
<dbReference type="AlphaFoldDB" id="A0A2S4A0I9"/>
<dbReference type="PANTHER" id="PTHR13847">
    <property type="entry name" value="SARCOSINE DEHYDROGENASE-RELATED"/>
    <property type="match status" value="1"/>
</dbReference>
<evidence type="ECO:0000313" key="4">
    <source>
        <dbReference type="Proteomes" id="UP000237061"/>
    </source>
</evidence>
<keyword evidence="4" id="KW-1185">Reference proteome</keyword>
<dbReference type="Pfam" id="PF01266">
    <property type="entry name" value="DAO"/>
    <property type="match status" value="1"/>
</dbReference>